<keyword evidence="2" id="KW-1185">Reference proteome</keyword>
<protein>
    <submittedName>
        <fullName evidence="1">Uncharacterized protein</fullName>
    </submittedName>
</protein>
<accession>A0ABT7X5Z6</accession>
<evidence type="ECO:0000313" key="1">
    <source>
        <dbReference type="EMBL" id="MDN0049498.1"/>
    </source>
</evidence>
<dbReference type="RefSeq" id="WP_087429277.1">
    <property type="nucleotide sequence ID" value="NZ_JAUEII010000017.1"/>
</dbReference>
<sequence length="62" mass="6616">MAVNSISTTKILKLIALGIAALAKWYNSLSPEEKAKVIELLKNLGSKGLIPNAAGIIQQLKK</sequence>
<dbReference type="Proteomes" id="UP001167871">
    <property type="component" value="Unassembled WGS sequence"/>
</dbReference>
<comment type="caution">
    <text evidence="1">The sequence shown here is derived from an EMBL/GenBank/DDBJ whole genome shotgun (WGS) entry which is preliminary data.</text>
</comment>
<reference evidence="1" key="1">
    <citation type="submission" date="2023-06" db="EMBL/GenBank/DDBJ databases">
        <authorList>
            <person name="Zeman M."/>
            <person name="Kubasova T."/>
            <person name="Jahodarova E."/>
            <person name="Nykrynova M."/>
            <person name="Rychlik I."/>
        </authorList>
    </citation>
    <scope>NUCLEOTIDE SEQUENCE</scope>
    <source>
        <strain evidence="1">84_SSukc20</strain>
    </source>
</reference>
<evidence type="ECO:0000313" key="2">
    <source>
        <dbReference type="Proteomes" id="UP001167871"/>
    </source>
</evidence>
<dbReference type="EMBL" id="JAUEII010000017">
    <property type="protein sequence ID" value="MDN0049498.1"/>
    <property type="molecule type" value="Genomic_DNA"/>
</dbReference>
<organism evidence="1 2">
    <name type="scientific">Bacteroides gallinaceum</name>
    <dbReference type="NCBI Taxonomy" id="1462571"/>
    <lineage>
        <taxon>Bacteria</taxon>
        <taxon>Pseudomonadati</taxon>
        <taxon>Bacteroidota</taxon>
        <taxon>Bacteroidia</taxon>
        <taxon>Bacteroidales</taxon>
        <taxon>Bacteroidaceae</taxon>
        <taxon>Bacteroides</taxon>
    </lineage>
</organism>
<reference evidence="1" key="2">
    <citation type="submission" date="2024-05" db="EMBL/GenBank/DDBJ databases">
        <title>Identification and characterization of horizontal gene transfer across gut microbiota members of farm animals based on homology search.</title>
        <authorList>
            <person name="Schwarzerova J."/>
            <person name="Nykrynova M."/>
            <person name="Jureckova K."/>
            <person name="Cejkova D."/>
            <person name="Rychlik I."/>
        </authorList>
    </citation>
    <scope>NUCLEOTIDE SEQUENCE</scope>
    <source>
        <strain evidence="1">84_SSukc20</strain>
    </source>
</reference>
<proteinExistence type="predicted"/>
<gene>
    <name evidence="1" type="ORF">QVO10_08875</name>
</gene>
<name>A0ABT7X5Z6_9BACE</name>